<dbReference type="EMBL" id="CADCWG010000014">
    <property type="protein sequence ID" value="CAA9535307.1"/>
    <property type="molecule type" value="Genomic_DNA"/>
</dbReference>
<name>A0A6J4TY45_9BACT</name>
<gene>
    <name evidence="1" type="ORF">AVDCRST_MAG49-395</name>
</gene>
<sequence>MDVRTVLSDQLVSVRWAWRSGEAPPFQLDPRGQGMGGFADRVAEDAFVWRQGRSEVSLERDGSTWRVVYTSNGRLLGPRQVLHEARHRRANHAAWDVMARVIRASRDEEEGLRVATRAAQWMREIGIPDETDD</sequence>
<reference evidence="1" key="1">
    <citation type="submission" date="2020-02" db="EMBL/GenBank/DDBJ databases">
        <authorList>
            <person name="Meier V. D."/>
        </authorList>
    </citation>
    <scope>NUCLEOTIDE SEQUENCE</scope>
    <source>
        <strain evidence="1">AVDCRST_MAG49</strain>
    </source>
</reference>
<proteinExistence type="predicted"/>
<evidence type="ECO:0000313" key="1">
    <source>
        <dbReference type="EMBL" id="CAA9535307.1"/>
    </source>
</evidence>
<accession>A0A6J4TY45</accession>
<organism evidence="1">
    <name type="scientific">uncultured Thermomicrobiales bacterium</name>
    <dbReference type="NCBI Taxonomy" id="1645740"/>
    <lineage>
        <taxon>Bacteria</taxon>
        <taxon>Pseudomonadati</taxon>
        <taxon>Thermomicrobiota</taxon>
        <taxon>Thermomicrobia</taxon>
        <taxon>Thermomicrobiales</taxon>
        <taxon>environmental samples</taxon>
    </lineage>
</organism>
<dbReference type="AlphaFoldDB" id="A0A6J4TY45"/>
<protein>
    <submittedName>
        <fullName evidence="1">Uncharacterized protein</fullName>
    </submittedName>
</protein>